<sequence>MLSKKFKAVYDAGVRLAARQDLETANNDLEQATSARYMRDSPTHTEKQDGYALGILITCCSESQQQYVADKDTYVDPWCALVEHHEPKARVDRLATLSEYFQHEVEHQTREFTAVRGTIRDRSS</sequence>
<protein>
    <submittedName>
        <fullName evidence="1">Uncharacterized protein</fullName>
    </submittedName>
</protein>
<organism evidence="1">
    <name type="scientific">Aphanomyces invadans</name>
    <dbReference type="NCBI Taxonomy" id="157072"/>
    <lineage>
        <taxon>Eukaryota</taxon>
        <taxon>Sar</taxon>
        <taxon>Stramenopiles</taxon>
        <taxon>Oomycota</taxon>
        <taxon>Saprolegniomycetes</taxon>
        <taxon>Saprolegniales</taxon>
        <taxon>Verrucalvaceae</taxon>
        <taxon>Aphanomyces</taxon>
    </lineage>
</organism>
<accession>A0A024TD61</accession>
<dbReference type="VEuPathDB" id="FungiDB:H310_13707"/>
<evidence type="ECO:0000313" key="1">
    <source>
        <dbReference type="EMBL" id="ETV91919.1"/>
    </source>
</evidence>
<dbReference type="GeneID" id="20090757"/>
<dbReference type="EMBL" id="KI914006">
    <property type="protein sequence ID" value="ETV91919.1"/>
    <property type="molecule type" value="Genomic_DNA"/>
</dbReference>
<dbReference type="OrthoDB" id="7616520at2759"/>
<reference evidence="1" key="1">
    <citation type="submission" date="2013-12" db="EMBL/GenBank/DDBJ databases">
        <title>The Genome Sequence of Aphanomyces invadans NJM9701.</title>
        <authorList>
            <consortium name="The Broad Institute Genomics Platform"/>
            <person name="Russ C."/>
            <person name="Tyler B."/>
            <person name="van West P."/>
            <person name="Dieguez-Uribeondo J."/>
            <person name="Young S.K."/>
            <person name="Zeng Q."/>
            <person name="Gargeya S."/>
            <person name="Fitzgerald M."/>
            <person name="Abouelleil A."/>
            <person name="Alvarado L."/>
            <person name="Chapman S.B."/>
            <person name="Gainer-Dewar J."/>
            <person name="Goldberg J."/>
            <person name="Griggs A."/>
            <person name="Gujja S."/>
            <person name="Hansen M."/>
            <person name="Howarth C."/>
            <person name="Imamovic A."/>
            <person name="Ireland A."/>
            <person name="Larimer J."/>
            <person name="McCowan C."/>
            <person name="Murphy C."/>
            <person name="Pearson M."/>
            <person name="Poon T.W."/>
            <person name="Priest M."/>
            <person name="Roberts A."/>
            <person name="Saif S."/>
            <person name="Shea T."/>
            <person name="Sykes S."/>
            <person name="Wortman J."/>
            <person name="Nusbaum C."/>
            <person name="Birren B."/>
        </authorList>
    </citation>
    <scope>NUCLEOTIDE SEQUENCE [LARGE SCALE GENOMIC DNA]</scope>
    <source>
        <strain evidence="1">NJM9701</strain>
    </source>
</reference>
<proteinExistence type="predicted"/>
<dbReference type="AlphaFoldDB" id="A0A024TD61"/>
<dbReference type="RefSeq" id="XP_008879556.1">
    <property type="nucleotide sequence ID" value="XM_008881334.1"/>
</dbReference>
<gene>
    <name evidence="1" type="ORF">H310_13707</name>
</gene>
<name>A0A024TD61_9STRA</name>